<accession>A0AAV0WU83</accession>
<evidence type="ECO:0000313" key="3">
    <source>
        <dbReference type="Proteomes" id="UP001160148"/>
    </source>
</evidence>
<sequence length="498" mass="58620">MVDNIDNDLTVPITDNRRQNMNEVPIENVESNYKNIAVEWGFDDTIDEIQHENFIQNRDNNEPFLTNREVERRSIESIAPVIFEWERVNPEPQPYVFTSMSGVSDEVLGKSAEIEFFSIFFPDSLIKLIKKETNRYAYSIIRSLRRKNMLKQNSIWHKWKPVNISEMYSFFSIILHNMSIIPKPHIKDFWSNNAFIHSTFASKLMTRDRFSSIFSMLHLNNNANYISRGKENHDSLFKIRPYIDLINKKTVESYQPGQNLTIDEGMCPFRGRIHFRVYMKNKPHKYGMKLYILSDHLTGYTLKFKIYSGKNQKDNSIIALFDRLLEEYYYKGHTVYMDRFYTSPALLNALWEKNTNGVGTVISNRKGLPKEVVKEKLQKGEMTYAKQGPLVCIKWRDTRDVLMLSIAHSADMKQVSVRSKTGELPKFKPNAIIDYNINKTGVDHGDQMVSYYPFQRKSLKWWKKMFFHLFMVTVVNSYIGIEEQSKPTQKNDIKDIYN</sequence>
<keyword evidence="3" id="KW-1185">Reference proteome</keyword>
<organism evidence="2 3">
    <name type="scientific">Macrosiphum euphorbiae</name>
    <name type="common">potato aphid</name>
    <dbReference type="NCBI Taxonomy" id="13131"/>
    <lineage>
        <taxon>Eukaryota</taxon>
        <taxon>Metazoa</taxon>
        <taxon>Ecdysozoa</taxon>
        <taxon>Arthropoda</taxon>
        <taxon>Hexapoda</taxon>
        <taxon>Insecta</taxon>
        <taxon>Pterygota</taxon>
        <taxon>Neoptera</taxon>
        <taxon>Paraneoptera</taxon>
        <taxon>Hemiptera</taxon>
        <taxon>Sternorrhyncha</taxon>
        <taxon>Aphidomorpha</taxon>
        <taxon>Aphidoidea</taxon>
        <taxon>Aphididae</taxon>
        <taxon>Macrosiphini</taxon>
        <taxon>Macrosiphum</taxon>
    </lineage>
</organism>
<feature type="domain" description="PiggyBac transposable element-derived protein" evidence="1">
    <location>
        <begin position="114"/>
        <end position="478"/>
    </location>
</feature>
<proteinExistence type="predicted"/>
<evidence type="ECO:0000313" key="2">
    <source>
        <dbReference type="EMBL" id="CAI6359625.1"/>
    </source>
</evidence>
<evidence type="ECO:0000259" key="1">
    <source>
        <dbReference type="Pfam" id="PF13843"/>
    </source>
</evidence>
<reference evidence="2 3" key="1">
    <citation type="submission" date="2023-01" db="EMBL/GenBank/DDBJ databases">
        <authorList>
            <person name="Whitehead M."/>
        </authorList>
    </citation>
    <scope>NUCLEOTIDE SEQUENCE [LARGE SCALE GENOMIC DNA]</scope>
</reference>
<dbReference type="PANTHER" id="PTHR46599:SF3">
    <property type="entry name" value="PIGGYBAC TRANSPOSABLE ELEMENT-DERIVED PROTEIN 4"/>
    <property type="match status" value="1"/>
</dbReference>
<protein>
    <recommendedName>
        <fullName evidence="1">PiggyBac transposable element-derived protein domain-containing protein</fullName>
    </recommendedName>
</protein>
<dbReference type="PANTHER" id="PTHR46599">
    <property type="entry name" value="PIGGYBAC TRANSPOSABLE ELEMENT-DERIVED PROTEIN 4"/>
    <property type="match status" value="1"/>
</dbReference>
<gene>
    <name evidence="2" type="ORF">MEUPH1_LOCUS15016</name>
</gene>
<dbReference type="Proteomes" id="UP001160148">
    <property type="component" value="Unassembled WGS sequence"/>
</dbReference>
<dbReference type="AlphaFoldDB" id="A0AAV0WU83"/>
<comment type="caution">
    <text evidence="2">The sequence shown here is derived from an EMBL/GenBank/DDBJ whole genome shotgun (WGS) entry which is preliminary data.</text>
</comment>
<dbReference type="InterPro" id="IPR029526">
    <property type="entry name" value="PGBD"/>
</dbReference>
<dbReference type="Pfam" id="PF13843">
    <property type="entry name" value="DDE_Tnp_1_7"/>
    <property type="match status" value="1"/>
</dbReference>
<dbReference type="EMBL" id="CARXXK010000002">
    <property type="protein sequence ID" value="CAI6359625.1"/>
    <property type="molecule type" value="Genomic_DNA"/>
</dbReference>
<name>A0AAV0WU83_9HEMI</name>